<protein>
    <submittedName>
        <fullName evidence="1">Uncharacterized protein</fullName>
    </submittedName>
</protein>
<evidence type="ECO:0000313" key="1">
    <source>
        <dbReference type="EMBL" id="MBE1580469.1"/>
    </source>
</evidence>
<dbReference type="RefSeq" id="WP_192747026.1">
    <property type="nucleotide sequence ID" value="NZ_JADBEJ010000006.1"/>
</dbReference>
<keyword evidence="2" id="KW-1185">Reference proteome</keyword>
<dbReference type="EMBL" id="JADBEJ010000006">
    <property type="protein sequence ID" value="MBE1580469.1"/>
    <property type="molecule type" value="Genomic_DNA"/>
</dbReference>
<proteinExistence type="predicted"/>
<reference evidence="1 2" key="1">
    <citation type="submission" date="2020-10" db="EMBL/GenBank/DDBJ databases">
        <title>Sequencing the genomes of 1000 actinobacteria strains.</title>
        <authorList>
            <person name="Klenk H.-P."/>
        </authorList>
    </citation>
    <scope>NUCLEOTIDE SEQUENCE [LARGE SCALE GENOMIC DNA]</scope>
    <source>
        <strain evidence="1 2">DSM 46661</strain>
    </source>
</reference>
<organism evidence="1 2">
    <name type="scientific">Amycolatopsis roodepoortensis</name>
    <dbReference type="NCBI Taxonomy" id="700274"/>
    <lineage>
        <taxon>Bacteria</taxon>
        <taxon>Bacillati</taxon>
        <taxon>Actinomycetota</taxon>
        <taxon>Actinomycetes</taxon>
        <taxon>Pseudonocardiales</taxon>
        <taxon>Pseudonocardiaceae</taxon>
        <taxon>Amycolatopsis</taxon>
    </lineage>
</organism>
<comment type="caution">
    <text evidence="1">The sequence shown here is derived from an EMBL/GenBank/DDBJ whole genome shotgun (WGS) entry which is preliminary data.</text>
</comment>
<name>A0ABR9LIF0_9PSEU</name>
<evidence type="ECO:0000313" key="2">
    <source>
        <dbReference type="Proteomes" id="UP000656548"/>
    </source>
</evidence>
<accession>A0ABR9LIF0</accession>
<dbReference type="Proteomes" id="UP000656548">
    <property type="component" value="Unassembled WGS sequence"/>
</dbReference>
<sequence>MKPLLFFAALTLFYLAYCWFYPYTACGNCDGGKHFTADGQYWRKCCRCKGSGTKIRLGRKLLGGTRDL</sequence>
<gene>
    <name evidence="1" type="ORF">H4W30_007550</name>
</gene>